<feature type="compositionally biased region" description="Basic and acidic residues" evidence="1">
    <location>
        <begin position="313"/>
        <end position="331"/>
    </location>
</feature>
<proteinExistence type="predicted"/>
<keyword evidence="2" id="KW-0413">Isomerase</keyword>
<feature type="compositionally biased region" description="Low complexity" evidence="1">
    <location>
        <begin position="80"/>
        <end position="115"/>
    </location>
</feature>
<feature type="compositionally biased region" description="Low complexity" evidence="1">
    <location>
        <begin position="512"/>
        <end position="523"/>
    </location>
</feature>
<feature type="compositionally biased region" description="Basic residues" evidence="1">
    <location>
        <begin position="119"/>
        <end position="158"/>
    </location>
</feature>
<organism evidence="2">
    <name type="scientific">Rhizophora mucronata</name>
    <name type="common">Asiatic mangrove</name>
    <dbReference type="NCBI Taxonomy" id="61149"/>
    <lineage>
        <taxon>Eukaryota</taxon>
        <taxon>Viridiplantae</taxon>
        <taxon>Streptophyta</taxon>
        <taxon>Embryophyta</taxon>
        <taxon>Tracheophyta</taxon>
        <taxon>Spermatophyta</taxon>
        <taxon>Magnoliopsida</taxon>
        <taxon>eudicotyledons</taxon>
        <taxon>Gunneridae</taxon>
        <taxon>Pentapetalae</taxon>
        <taxon>rosids</taxon>
        <taxon>fabids</taxon>
        <taxon>Malpighiales</taxon>
        <taxon>Rhizophoraceae</taxon>
        <taxon>Rhizophora</taxon>
    </lineage>
</organism>
<sequence>MDVVRKIEQLGSSDGKPVRPVKITDCGEISENKIGVSIGKDTGKKKKLGKVPSDDASDRDIRGRHKRSLKDTRKKRRRSSSSSDLGSSDSDYDSDSSSSDSDTGSDSGSSLSDSSSDGRHRKRRSVKRDRHKQRKKRKEGQKERKRGRYDKQSRRKSKWSSDSTSNTETDSVSSSTSSSSDDEKYDHVSAPKSKKLTTAKKKLIQSNEVGKNSSPHPTAKESVAKLQEEHKPKAIDANSSHEEGELSPNRNEHQDNQCGEDSKFQSERSANHHSRLDNVNTSRKGTPSPKRRPNNSCSPICMSPENASQSLRIRNDGRSPARKSGELDHGRSSRSPLVSHVQKAVEPSSNNRGRDLSRSRSPNGVPKRVRKGRGFTERYSFARRYRTPSPDRSPLQSYPYGGIHNNERKYDRYSSYRGYSEQSRYGYSRSSPRGRSPPRYGGRKGRSRSISSSLGRRRNYRGHSRSQSPIRSPSPRERPPPISKGLKSRLGPRVGDVHSVDKGRYRSHSSSRSRSLESSLSKSPDALPPKRRGRTASRSRSSSPSGRGGLVSYGDASPDIETR</sequence>
<dbReference type="SUPFAM" id="SSF50891">
    <property type="entry name" value="Cyclophilin-like"/>
    <property type="match status" value="1"/>
</dbReference>
<feature type="compositionally biased region" description="Basic residues" evidence="1">
    <location>
        <begin position="192"/>
        <end position="203"/>
    </location>
</feature>
<accession>A0A2P2L2H8</accession>
<dbReference type="GO" id="GO:0016853">
    <property type="term" value="F:isomerase activity"/>
    <property type="evidence" value="ECO:0007669"/>
    <property type="project" value="UniProtKB-KW"/>
</dbReference>
<dbReference type="InterPro" id="IPR029000">
    <property type="entry name" value="Cyclophilin-like_dom_sf"/>
</dbReference>
<feature type="compositionally biased region" description="Low complexity" evidence="1">
    <location>
        <begin position="423"/>
        <end position="440"/>
    </location>
</feature>
<name>A0A2P2L2H8_RHIMU</name>
<evidence type="ECO:0000313" key="2">
    <source>
        <dbReference type="EMBL" id="MBX12146.1"/>
    </source>
</evidence>
<feature type="compositionally biased region" description="Basic and acidic residues" evidence="1">
    <location>
        <begin position="495"/>
        <end position="504"/>
    </location>
</feature>
<dbReference type="EMBL" id="GGEC01031662">
    <property type="protein sequence ID" value="MBX12146.1"/>
    <property type="molecule type" value="Transcribed_RNA"/>
</dbReference>
<protein>
    <submittedName>
        <fullName evidence="2">Peptidyl-prolyl cis-trans isomerase CYP63 isoform X3</fullName>
    </submittedName>
</protein>
<feature type="compositionally biased region" description="Basic residues" evidence="1">
    <location>
        <begin position="62"/>
        <end position="79"/>
    </location>
</feature>
<feature type="compositionally biased region" description="Basic and acidic residues" evidence="1">
    <location>
        <begin position="405"/>
        <end position="414"/>
    </location>
</feature>
<evidence type="ECO:0000256" key="1">
    <source>
        <dbReference type="SAM" id="MobiDB-lite"/>
    </source>
</evidence>
<feature type="compositionally biased region" description="Basic and acidic residues" evidence="1">
    <location>
        <begin position="52"/>
        <end position="61"/>
    </location>
</feature>
<feature type="compositionally biased region" description="Polar residues" evidence="1">
    <location>
        <begin position="204"/>
        <end position="216"/>
    </location>
</feature>
<dbReference type="AlphaFoldDB" id="A0A2P2L2H8"/>
<feature type="compositionally biased region" description="Basic and acidic residues" evidence="1">
    <location>
        <begin position="218"/>
        <end position="276"/>
    </location>
</feature>
<reference evidence="2" key="1">
    <citation type="submission" date="2018-02" db="EMBL/GenBank/DDBJ databases">
        <title>Rhizophora mucronata_Transcriptome.</title>
        <authorList>
            <person name="Meera S.P."/>
            <person name="Sreeshan A."/>
            <person name="Augustine A."/>
        </authorList>
    </citation>
    <scope>NUCLEOTIDE SEQUENCE</scope>
    <source>
        <tissue evidence="2">Leaf</tissue>
    </source>
</reference>
<feature type="region of interest" description="Disordered" evidence="1">
    <location>
        <begin position="1"/>
        <end position="563"/>
    </location>
</feature>
<feature type="compositionally biased region" description="Basic residues" evidence="1">
    <location>
        <begin position="455"/>
        <end position="464"/>
    </location>
</feature>
<feature type="compositionally biased region" description="Low complexity" evidence="1">
    <location>
        <begin position="160"/>
        <end position="179"/>
    </location>
</feature>